<feature type="transmembrane region" description="Helical" evidence="5">
    <location>
        <begin position="105"/>
        <end position="124"/>
    </location>
</feature>
<evidence type="ECO:0000313" key="7">
    <source>
        <dbReference type="EMBL" id="MDQ0541431.1"/>
    </source>
</evidence>
<dbReference type="InterPro" id="IPR006068">
    <property type="entry name" value="ATPase_P-typ_cation-transptr_C"/>
</dbReference>
<name>A0AAJ1TN75_9HYPH</name>
<dbReference type="Proteomes" id="UP001223420">
    <property type="component" value="Unassembled WGS sequence"/>
</dbReference>
<evidence type="ECO:0000256" key="3">
    <source>
        <dbReference type="ARBA" id="ARBA00022553"/>
    </source>
</evidence>
<feature type="transmembrane region" description="Helical" evidence="5">
    <location>
        <begin position="75"/>
        <end position="93"/>
    </location>
</feature>
<comment type="subcellular location">
    <subcellularLocation>
        <location evidence="1">Cell membrane</location>
        <topology evidence="1">Multi-pass membrane protein</topology>
    </subcellularLocation>
</comment>
<feature type="transmembrane region" description="Helical" evidence="5">
    <location>
        <begin position="130"/>
        <end position="154"/>
    </location>
</feature>
<dbReference type="GO" id="GO:0005886">
    <property type="term" value="C:plasma membrane"/>
    <property type="evidence" value="ECO:0007669"/>
    <property type="project" value="UniProtKB-SubCell"/>
</dbReference>
<dbReference type="InterPro" id="IPR006415">
    <property type="entry name" value="P-type_ATPase_IIIB"/>
</dbReference>
<keyword evidence="2" id="KW-1003">Cell membrane</keyword>
<feature type="domain" description="Cation-transporting P-type ATPase C-terminal" evidence="6">
    <location>
        <begin position="1"/>
        <end position="160"/>
    </location>
</feature>
<evidence type="ECO:0000256" key="1">
    <source>
        <dbReference type="ARBA" id="ARBA00004651"/>
    </source>
</evidence>
<organism evidence="7 8">
    <name type="scientific">Methylobacterium brachiatum</name>
    <dbReference type="NCBI Taxonomy" id="269660"/>
    <lineage>
        <taxon>Bacteria</taxon>
        <taxon>Pseudomonadati</taxon>
        <taxon>Pseudomonadota</taxon>
        <taxon>Alphaproteobacteria</taxon>
        <taxon>Hyphomicrobiales</taxon>
        <taxon>Methylobacteriaceae</taxon>
        <taxon>Methylobacterium</taxon>
    </lineage>
</organism>
<dbReference type="InterPro" id="IPR023298">
    <property type="entry name" value="ATPase_P-typ_TM_dom_sf"/>
</dbReference>
<evidence type="ECO:0000259" key="6">
    <source>
        <dbReference type="Pfam" id="PF00689"/>
    </source>
</evidence>
<comment type="caution">
    <text evidence="7">The sequence shown here is derived from an EMBL/GenBank/DDBJ whole genome shotgun (WGS) entry which is preliminary data.</text>
</comment>
<sequence length="185" mass="19504">MLPTQILLNNLIYDLSEVGIPFDGVPDEAVARPQAWDMARLIRFAGVMGPLSSLFDLATFALLLVVFGARPDEFRTAWFLESMATQILVIFVIRTIGRPWHNRPSAVLAGSSLLALAVALALPFTPAGAWIGFVVPPAPVLAGIAAITVAYLVVAEIVKPFALGSVGTAGAGAAVSAERVRTRPA</sequence>
<accession>A0AAJ1TN75</accession>
<dbReference type="Gene3D" id="1.20.1110.10">
    <property type="entry name" value="Calcium-transporting ATPase, transmembrane domain"/>
    <property type="match status" value="1"/>
</dbReference>
<keyword evidence="5" id="KW-1133">Transmembrane helix</keyword>
<dbReference type="GO" id="GO:0015444">
    <property type="term" value="F:P-type magnesium transporter activity"/>
    <property type="evidence" value="ECO:0007669"/>
    <property type="project" value="InterPro"/>
</dbReference>
<keyword evidence="3" id="KW-0597">Phosphoprotein</keyword>
<dbReference type="EMBL" id="JAUSWL010000001">
    <property type="protein sequence ID" value="MDQ0541431.1"/>
    <property type="molecule type" value="Genomic_DNA"/>
</dbReference>
<dbReference type="PRINTS" id="PR01836">
    <property type="entry name" value="MGATPASE"/>
</dbReference>
<keyword evidence="4" id="KW-0460">Magnesium</keyword>
<evidence type="ECO:0000256" key="4">
    <source>
        <dbReference type="ARBA" id="ARBA00022842"/>
    </source>
</evidence>
<feature type="transmembrane region" description="Helical" evidence="5">
    <location>
        <begin position="41"/>
        <end position="69"/>
    </location>
</feature>
<reference evidence="7" key="1">
    <citation type="submission" date="2023-07" db="EMBL/GenBank/DDBJ databases">
        <title>Genomic Encyclopedia of Type Strains, Phase IV (KMG-IV): sequencing the most valuable type-strain genomes for metagenomic binning, comparative biology and taxonomic classification.</title>
        <authorList>
            <person name="Goeker M."/>
        </authorList>
    </citation>
    <scope>NUCLEOTIDE SEQUENCE</scope>
    <source>
        <strain evidence="7">DSM 19569</strain>
    </source>
</reference>
<keyword evidence="5" id="KW-0472">Membrane</keyword>
<evidence type="ECO:0000256" key="2">
    <source>
        <dbReference type="ARBA" id="ARBA00022475"/>
    </source>
</evidence>
<protein>
    <submittedName>
        <fullName evidence="7">Magnesium-transporting ATPase (P-type)</fullName>
    </submittedName>
</protein>
<keyword evidence="5" id="KW-0812">Transmembrane</keyword>
<dbReference type="AlphaFoldDB" id="A0AAJ1TN75"/>
<gene>
    <name evidence="7" type="ORF">QO001_000339</name>
</gene>
<dbReference type="SUPFAM" id="SSF81665">
    <property type="entry name" value="Calcium ATPase, transmembrane domain M"/>
    <property type="match status" value="1"/>
</dbReference>
<evidence type="ECO:0000313" key="8">
    <source>
        <dbReference type="Proteomes" id="UP001223420"/>
    </source>
</evidence>
<evidence type="ECO:0000256" key="5">
    <source>
        <dbReference type="SAM" id="Phobius"/>
    </source>
</evidence>
<dbReference type="Pfam" id="PF00689">
    <property type="entry name" value="Cation_ATPase_C"/>
    <property type="match status" value="1"/>
</dbReference>
<proteinExistence type="predicted"/>